<feature type="region of interest" description="Disordered" evidence="1">
    <location>
        <begin position="1"/>
        <end position="34"/>
    </location>
</feature>
<feature type="transmembrane region" description="Helical" evidence="2">
    <location>
        <begin position="156"/>
        <end position="179"/>
    </location>
</feature>
<evidence type="ECO:0000256" key="1">
    <source>
        <dbReference type="SAM" id="MobiDB-lite"/>
    </source>
</evidence>
<sequence>MSTVSGEPITRRGAGRGAGEDVNGDVGGAADGDTGVGAAADRSAGVGGAADGDTGVGAAADGGAGVGAGIVGAGAVRTAGGVRTVSPARVMGAPRAWLRLLGSEVGLTFRRPRNIVMLAVLALVPVLIGIALRTFGGPGGGGGGTAIFEQVTGNGLFLTFVALSLLVQLLLPVSVAVVAGDSVAGEAGIGTLRYLLVAPAGRTRLLAVKYANVVVFCLAAVTVVALSSLLVGLMLFPAGPITLLSGGTISLLEGVLRIGLVVLYVTAGMAALAAVSMALSTLTEVAIGAVAGTVVLVIVAQVLGAFPQLSALQPYLLTSWWNGFDGVLRDPVATGEMGQGLLAFAAYVVVFGSVAWARFTSKDITC</sequence>
<keyword evidence="2" id="KW-0472">Membrane</keyword>
<protein>
    <submittedName>
        <fullName evidence="3">ABC-2 type transport system permease protein</fullName>
    </submittedName>
</protein>
<keyword evidence="2" id="KW-0812">Transmembrane</keyword>
<feature type="transmembrane region" description="Helical" evidence="2">
    <location>
        <begin position="286"/>
        <end position="306"/>
    </location>
</feature>
<evidence type="ECO:0000313" key="4">
    <source>
        <dbReference type="Proteomes" id="UP000198282"/>
    </source>
</evidence>
<dbReference type="Pfam" id="PF12730">
    <property type="entry name" value="ABC2_membrane_4"/>
    <property type="match status" value="1"/>
</dbReference>
<name>A0A239GPG8_9ACTN</name>
<keyword evidence="4" id="KW-1185">Reference proteome</keyword>
<feature type="transmembrane region" description="Helical" evidence="2">
    <location>
        <begin position="341"/>
        <end position="359"/>
    </location>
</feature>
<evidence type="ECO:0000313" key="3">
    <source>
        <dbReference type="EMBL" id="SNS71040.1"/>
    </source>
</evidence>
<gene>
    <name evidence="3" type="ORF">SAMN05216276_101493</name>
</gene>
<dbReference type="PANTHER" id="PTHR37305:SF1">
    <property type="entry name" value="MEMBRANE PROTEIN"/>
    <property type="match status" value="1"/>
</dbReference>
<feature type="transmembrane region" description="Helical" evidence="2">
    <location>
        <begin position="115"/>
        <end position="136"/>
    </location>
</feature>
<keyword evidence="2" id="KW-1133">Transmembrane helix</keyword>
<reference evidence="3 4" key="1">
    <citation type="submission" date="2017-06" db="EMBL/GenBank/DDBJ databases">
        <authorList>
            <person name="Kim H.J."/>
            <person name="Triplett B.A."/>
        </authorList>
    </citation>
    <scope>NUCLEOTIDE SEQUENCE [LARGE SCALE GENOMIC DNA]</scope>
    <source>
        <strain evidence="3 4">CGMCC 4.2132</strain>
    </source>
</reference>
<dbReference type="RefSeq" id="WP_245878364.1">
    <property type="nucleotide sequence ID" value="NZ_FZOD01000014.1"/>
</dbReference>
<dbReference type="Proteomes" id="UP000198282">
    <property type="component" value="Unassembled WGS sequence"/>
</dbReference>
<accession>A0A239GPG8</accession>
<feature type="transmembrane region" description="Helical" evidence="2">
    <location>
        <begin position="210"/>
        <end position="236"/>
    </location>
</feature>
<proteinExistence type="predicted"/>
<dbReference type="EMBL" id="FZOD01000014">
    <property type="protein sequence ID" value="SNS71040.1"/>
    <property type="molecule type" value="Genomic_DNA"/>
</dbReference>
<evidence type="ECO:0000256" key="2">
    <source>
        <dbReference type="SAM" id="Phobius"/>
    </source>
</evidence>
<dbReference type="AlphaFoldDB" id="A0A239GPG8"/>
<dbReference type="PANTHER" id="PTHR37305">
    <property type="entry name" value="INTEGRAL MEMBRANE PROTEIN-RELATED"/>
    <property type="match status" value="1"/>
</dbReference>
<organism evidence="3 4">
    <name type="scientific">Streptosporangium subroseum</name>
    <dbReference type="NCBI Taxonomy" id="106412"/>
    <lineage>
        <taxon>Bacteria</taxon>
        <taxon>Bacillati</taxon>
        <taxon>Actinomycetota</taxon>
        <taxon>Actinomycetes</taxon>
        <taxon>Streptosporangiales</taxon>
        <taxon>Streptosporangiaceae</taxon>
        <taxon>Streptosporangium</taxon>
    </lineage>
</organism>
<feature type="transmembrane region" description="Helical" evidence="2">
    <location>
        <begin position="256"/>
        <end position="279"/>
    </location>
</feature>